<name>A0A183MCE7_9TREM</name>
<proteinExistence type="predicted"/>
<dbReference type="EMBL" id="UZAI01010916">
    <property type="protein sequence ID" value="VDP07999.1"/>
    <property type="molecule type" value="Genomic_DNA"/>
</dbReference>
<evidence type="ECO:0000313" key="1">
    <source>
        <dbReference type="EMBL" id="VDP07999.1"/>
    </source>
</evidence>
<protein>
    <submittedName>
        <fullName evidence="1">Uncharacterized protein</fullName>
    </submittedName>
</protein>
<evidence type="ECO:0000313" key="2">
    <source>
        <dbReference type="Proteomes" id="UP000277204"/>
    </source>
</evidence>
<organism evidence="1 2">
    <name type="scientific">Schistosoma margrebowiei</name>
    <dbReference type="NCBI Taxonomy" id="48269"/>
    <lineage>
        <taxon>Eukaryota</taxon>
        <taxon>Metazoa</taxon>
        <taxon>Spiralia</taxon>
        <taxon>Lophotrochozoa</taxon>
        <taxon>Platyhelminthes</taxon>
        <taxon>Trematoda</taxon>
        <taxon>Digenea</taxon>
        <taxon>Strigeidida</taxon>
        <taxon>Schistosomatoidea</taxon>
        <taxon>Schistosomatidae</taxon>
        <taxon>Schistosoma</taxon>
    </lineage>
</organism>
<reference evidence="1 2" key="1">
    <citation type="submission" date="2018-11" db="EMBL/GenBank/DDBJ databases">
        <authorList>
            <consortium name="Pathogen Informatics"/>
        </authorList>
    </citation>
    <scope>NUCLEOTIDE SEQUENCE [LARGE SCALE GENOMIC DNA]</scope>
    <source>
        <strain evidence="1 2">Zambia</strain>
    </source>
</reference>
<gene>
    <name evidence="1" type="ORF">SMRZ_LOCUS13722</name>
</gene>
<sequence>MTADKATIEGSIKQQYDATKKLAGKYDKAERPVKYKEGKFITEIQGQRNRWVEYFGKLLNRSAPLNPPDIEAAPIDLPKDVTRPTIEEIRTIIGQIKNGKAAGPDSMPVKALNSDTEEAANILYTLFRKI</sequence>
<dbReference type="AlphaFoldDB" id="A0A183MCE7"/>
<accession>A0A183MCE7</accession>
<dbReference type="Proteomes" id="UP000277204">
    <property type="component" value="Unassembled WGS sequence"/>
</dbReference>
<keyword evidence="2" id="KW-1185">Reference proteome</keyword>